<name>A0A6A7A5L0_9PLEO</name>
<comment type="similarity">
    <text evidence="1 3">Belongs to the short-chain dehydrogenases/reductases (SDR) family.</text>
</comment>
<dbReference type="PANTHER" id="PTHR42901">
    <property type="entry name" value="ALCOHOL DEHYDROGENASE"/>
    <property type="match status" value="1"/>
</dbReference>
<dbReference type="PRINTS" id="PR00081">
    <property type="entry name" value="GDHRDH"/>
</dbReference>
<reference evidence="4" key="1">
    <citation type="journal article" date="2020" name="Stud. Mycol.">
        <title>101 Dothideomycetes genomes: a test case for predicting lifestyles and emergence of pathogens.</title>
        <authorList>
            <person name="Haridas S."/>
            <person name="Albert R."/>
            <person name="Binder M."/>
            <person name="Bloem J."/>
            <person name="Labutti K."/>
            <person name="Salamov A."/>
            <person name="Andreopoulos B."/>
            <person name="Baker S."/>
            <person name="Barry K."/>
            <person name="Bills G."/>
            <person name="Bluhm B."/>
            <person name="Cannon C."/>
            <person name="Castanera R."/>
            <person name="Culley D."/>
            <person name="Daum C."/>
            <person name="Ezra D."/>
            <person name="Gonzalez J."/>
            <person name="Henrissat B."/>
            <person name="Kuo A."/>
            <person name="Liang C."/>
            <person name="Lipzen A."/>
            <person name="Lutzoni F."/>
            <person name="Magnuson J."/>
            <person name="Mondo S."/>
            <person name="Nolan M."/>
            <person name="Ohm R."/>
            <person name="Pangilinan J."/>
            <person name="Park H.-J."/>
            <person name="Ramirez L."/>
            <person name="Alfaro M."/>
            <person name="Sun H."/>
            <person name="Tritt A."/>
            <person name="Yoshinaga Y."/>
            <person name="Zwiers L.-H."/>
            <person name="Turgeon B."/>
            <person name="Goodwin S."/>
            <person name="Spatafora J."/>
            <person name="Crous P."/>
            <person name="Grigoriev I."/>
        </authorList>
    </citation>
    <scope>NUCLEOTIDE SEQUENCE</scope>
    <source>
        <strain evidence="4">CBS 113818</strain>
    </source>
</reference>
<dbReference type="AlphaFoldDB" id="A0A6A7A5L0"/>
<dbReference type="Pfam" id="PF00106">
    <property type="entry name" value="adh_short"/>
    <property type="match status" value="1"/>
</dbReference>
<dbReference type="InterPro" id="IPR036291">
    <property type="entry name" value="NAD(P)-bd_dom_sf"/>
</dbReference>
<accession>A0A6A7A5L0</accession>
<gene>
    <name evidence="4" type="ORF">CC86DRAFT_320597</name>
</gene>
<dbReference type="SUPFAM" id="SSF51735">
    <property type="entry name" value="NAD(P)-binding Rossmann-fold domains"/>
    <property type="match status" value="1"/>
</dbReference>
<evidence type="ECO:0000256" key="3">
    <source>
        <dbReference type="RuleBase" id="RU000363"/>
    </source>
</evidence>
<keyword evidence="5" id="KW-1185">Reference proteome</keyword>
<dbReference type="InterPro" id="IPR002347">
    <property type="entry name" value="SDR_fam"/>
</dbReference>
<evidence type="ECO:0000256" key="1">
    <source>
        <dbReference type="ARBA" id="ARBA00006484"/>
    </source>
</evidence>
<dbReference type="Gene3D" id="3.40.50.720">
    <property type="entry name" value="NAD(P)-binding Rossmann-like Domain"/>
    <property type="match status" value="1"/>
</dbReference>
<organism evidence="4 5">
    <name type="scientific">Ophiobolus disseminans</name>
    <dbReference type="NCBI Taxonomy" id="1469910"/>
    <lineage>
        <taxon>Eukaryota</taxon>
        <taxon>Fungi</taxon>
        <taxon>Dikarya</taxon>
        <taxon>Ascomycota</taxon>
        <taxon>Pezizomycotina</taxon>
        <taxon>Dothideomycetes</taxon>
        <taxon>Pleosporomycetidae</taxon>
        <taxon>Pleosporales</taxon>
        <taxon>Pleosporineae</taxon>
        <taxon>Phaeosphaeriaceae</taxon>
        <taxon>Ophiobolus</taxon>
    </lineage>
</organism>
<evidence type="ECO:0000313" key="4">
    <source>
        <dbReference type="EMBL" id="KAF2828058.1"/>
    </source>
</evidence>
<keyword evidence="2" id="KW-0560">Oxidoreductase</keyword>
<sequence>MSQDPGQELSNSGMNFTAVRHDTYVYIDPTKFDLRGKNVLITGASKGVGKATAISFAKAGASNIALAARSPLEAITNEVKEAAESSKRAEPNVIALKLDVTDRANVEAVAKELSESFDGRLDILINNAGYLSAFEGILESDPDDWWRHWEVNVKGVYLVTRSFLPLLFKSSLKIIINLTSIGAVWLSPNSSAYGSTKLAIMRFTEYINQDNGKGKDDIIAIAVHPGGVKTELATNMPEAYHSYLIDTPELAGDTLVWLSAERREWLGGRYVTAAWDMETLSGRKEDIIKGDLLKDRMAVNLFPSY</sequence>
<dbReference type="Proteomes" id="UP000799424">
    <property type="component" value="Unassembled WGS sequence"/>
</dbReference>
<protein>
    <submittedName>
        <fullName evidence="4">Oxidoreductase-like protein</fullName>
    </submittedName>
</protein>
<dbReference type="PRINTS" id="PR00080">
    <property type="entry name" value="SDRFAMILY"/>
</dbReference>
<dbReference type="CDD" id="cd05233">
    <property type="entry name" value="SDR_c"/>
    <property type="match status" value="1"/>
</dbReference>
<dbReference type="PANTHER" id="PTHR42901:SF1">
    <property type="entry name" value="ALCOHOL DEHYDROGENASE"/>
    <property type="match status" value="1"/>
</dbReference>
<dbReference type="EMBL" id="MU006223">
    <property type="protein sequence ID" value="KAF2828058.1"/>
    <property type="molecule type" value="Genomic_DNA"/>
</dbReference>
<proteinExistence type="inferred from homology"/>
<dbReference type="GO" id="GO:0016491">
    <property type="term" value="F:oxidoreductase activity"/>
    <property type="evidence" value="ECO:0007669"/>
    <property type="project" value="UniProtKB-KW"/>
</dbReference>
<evidence type="ECO:0000256" key="2">
    <source>
        <dbReference type="ARBA" id="ARBA00023002"/>
    </source>
</evidence>
<evidence type="ECO:0000313" key="5">
    <source>
        <dbReference type="Proteomes" id="UP000799424"/>
    </source>
</evidence>
<dbReference type="OrthoDB" id="1933717at2759"/>